<evidence type="ECO:0000313" key="3">
    <source>
        <dbReference type="Proteomes" id="UP000789901"/>
    </source>
</evidence>
<sequence>SEKPHYNATAQKSSLDKQRHAEDQLCELNKLYNVACDSKQ</sequence>
<feature type="region of interest" description="Disordered" evidence="1">
    <location>
        <begin position="1"/>
        <end position="20"/>
    </location>
</feature>
<evidence type="ECO:0000313" key="2">
    <source>
        <dbReference type="EMBL" id="CAG8835181.1"/>
    </source>
</evidence>
<gene>
    <name evidence="2" type="ORF">GMARGA_LOCUS32439</name>
</gene>
<dbReference type="Proteomes" id="UP000789901">
    <property type="component" value="Unassembled WGS sequence"/>
</dbReference>
<protein>
    <submittedName>
        <fullName evidence="2">16996_t:CDS:1</fullName>
    </submittedName>
</protein>
<reference evidence="2 3" key="1">
    <citation type="submission" date="2021-06" db="EMBL/GenBank/DDBJ databases">
        <authorList>
            <person name="Kallberg Y."/>
            <person name="Tangrot J."/>
            <person name="Rosling A."/>
        </authorList>
    </citation>
    <scope>NUCLEOTIDE SEQUENCE [LARGE SCALE GENOMIC DNA]</scope>
    <source>
        <strain evidence="2 3">120-4 pot B 10/14</strain>
    </source>
</reference>
<accession>A0ABN7WLF0</accession>
<dbReference type="EMBL" id="CAJVQB010050985">
    <property type="protein sequence ID" value="CAG8835181.1"/>
    <property type="molecule type" value="Genomic_DNA"/>
</dbReference>
<organism evidence="2 3">
    <name type="scientific">Gigaspora margarita</name>
    <dbReference type="NCBI Taxonomy" id="4874"/>
    <lineage>
        <taxon>Eukaryota</taxon>
        <taxon>Fungi</taxon>
        <taxon>Fungi incertae sedis</taxon>
        <taxon>Mucoromycota</taxon>
        <taxon>Glomeromycotina</taxon>
        <taxon>Glomeromycetes</taxon>
        <taxon>Diversisporales</taxon>
        <taxon>Gigasporaceae</taxon>
        <taxon>Gigaspora</taxon>
    </lineage>
</organism>
<proteinExistence type="predicted"/>
<comment type="caution">
    <text evidence="2">The sequence shown here is derived from an EMBL/GenBank/DDBJ whole genome shotgun (WGS) entry which is preliminary data.</text>
</comment>
<name>A0ABN7WLF0_GIGMA</name>
<keyword evidence="3" id="KW-1185">Reference proteome</keyword>
<feature type="non-terminal residue" evidence="2">
    <location>
        <position position="1"/>
    </location>
</feature>
<evidence type="ECO:0000256" key="1">
    <source>
        <dbReference type="SAM" id="MobiDB-lite"/>
    </source>
</evidence>